<gene>
    <name evidence="6" type="ORF">SAMN05421848_0415</name>
</gene>
<dbReference type="SUPFAM" id="SSF52218">
    <property type="entry name" value="Flavoproteins"/>
    <property type="match status" value="1"/>
</dbReference>
<dbReference type="OrthoDB" id="1643408at2"/>
<organism evidence="6 7">
    <name type="scientific">Kushneria avicenniae</name>
    <dbReference type="NCBI Taxonomy" id="402385"/>
    <lineage>
        <taxon>Bacteria</taxon>
        <taxon>Pseudomonadati</taxon>
        <taxon>Pseudomonadota</taxon>
        <taxon>Gammaproteobacteria</taxon>
        <taxon>Oceanospirillales</taxon>
        <taxon>Halomonadaceae</taxon>
        <taxon>Kushneria</taxon>
    </lineage>
</organism>
<sequence length="194" mass="20447">MNIVTLAGSPGASSRSTAMIEHVTETLEKAGANVSAFRLDDFDANALSQGRWNDSNIIRLRETIAAADALIVATPVYQASFSGGLKLMLDVLPQGALKHKTVLSLAAGGSDQHLLVLDYALKPVLAALGASHQLAGVYASPQHIEKTSDGRYLPGTEIGARLDNAATELLEISASEPLPTHVIKKREDLNLALA</sequence>
<protein>
    <submittedName>
        <fullName evidence="6">FMN reductase</fullName>
    </submittedName>
</protein>
<evidence type="ECO:0000259" key="5">
    <source>
        <dbReference type="Pfam" id="PF03358"/>
    </source>
</evidence>
<name>A0A1I1G4S0_9GAMM</name>
<dbReference type="EMBL" id="FOLY01000001">
    <property type="protein sequence ID" value="SFC06604.1"/>
    <property type="molecule type" value="Genomic_DNA"/>
</dbReference>
<dbReference type="Gene3D" id="3.40.50.360">
    <property type="match status" value="1"/>
</dbReference>
<dbReference type="AlphaFoldDB" id="A0A1I1G4S0"/>
<keyword evidence="3" id="KW-0288">FMN</keyword>
<keyword evidence="4" id="KW-0560">Oxidoreductase</keyword>
<reference evidence="7" key="1">
    <citation type="submission" date="2016-10" db="EMBL/GenBank/DDBJ databases">
        <authorList>
            <person name="Varghese N."/>
            <person name="Submissions S."/>
        </authorList>
    </citation>
    <scope>NUCLEOTIDE SEQUENCE [LARGE SCALE GENOMIC DNA]</scope>
    <source>
        <strain evidence="7">DSM 23439</strain>
    </source>
</reference>
<dbReference type="GO" id="GO:0046306">
    <property type="term" value="P:alkanesulfonate catabolic process"/>
    <property type="evidence" value="ECO:0007669"/>
    <property type="project" value="InterPro"/>
</dbReference>
<dbReference type="InterPro" id="IPR005025">
    <property type="entry name" value="FMN_Rdtase-like_dom"/>
</dbReference>
<dbReference type="GO" id="GO:0008752">
    <property type="term" value="F:FMN reductase [NAD(P)H] activity"/>
    <property type="evidence" value="ECO:0007669"/>
    <property type="project" value="InterPro"/>
</dbReference>
<evidence type="ECO:0000313" key="6">
    <source>
        <dbReference type="EMBL" id="SFC06604.1"/>
    </source>
</evidence>
<dbReference type="InterPro" id="IPR020048">
    <property type="entry name" value="NADPH-dep_FMN_reduc_SsuE"/>
</dbReference>
<keyword evidence="7" id="KW-1185">Reference proteome</keyword>
<keyword evidence="2" id="KW-0285">Flavoprotein</keyword>
<feature type="domain" description="NADPH-dependent FMN reductase-like" evidence="5">
    <location>
        <begin position="1"/>
        <end position="142"/>
    </location>
</feature>
<dbReference type="Proteomes" id="UP000199046">
    <property type="component" value="Unassembled WGS sequence"/>
</dbReference>
<evidence type="ECO:0000256" key="4">
    <source>
        <dbReference type="ARBA" id="ARBA00023002"/>
    </source>
</evidence>
<dbReference type="InterPro" id="IPR051814">
    <property type="entry name" value="NAD(P)H-dep_FMN_reductase"/>
</dbReference>
<dbReference type="Pfam" id="PF03358">
    <property type="entry name" value="FMN_red"/>
    <property type="match status" value="1"/>
</dbReference>
<evidence type="ECO:0000256" key="1">
    <source>
        <dbReference type="ARBA" id="ARBA00005990"/>
    </source>
</evidence>
<dbReference type="NCBIfam" id="TIGR03567">
    <property type="entry name" value="FMN_reduc_SsuE"/>
    <property type="match status" value="1"/>
</dbReference>
<accession>A0A1I1G4S0</accession>
<proteinExistence type="inferred from homology"/>
<dbReference type="PANTHER" id="PTHR43408">
    <property type="entry name" value="FMN REDUCTASE (NADPH)"/>
    <property type="match status" value="1"/>
</dbReference>
<dbReference type="PANTHER" id="PTHR43408:SF1">
    <property type="entry name" value="FMN REDUCTASE (NADPH)"/>
    <property type="match status" value="1"/>
</dbReference>
<evidence type="ECO:0000256" key="2">
    <source>
        <dbReference type="ARBA" id="ARBA00022630"/>
    </source>
</evidence>
<dbReference type="RefSeq" id="WP_090130303.1">
    <property type="nucleotide sequence ID" value="NZ_FOLY01000001.1"/>
</dbReference>
<evidence type="ECO:0000313" key="7">
    <source>
        <dbReference type="Proteomes" id="UP000199046"/>
    </source>
</evidence>
<dbReference type="STRING" id="402385.SAMN05421848_0415"/>
<evidence type="ECO:0000256" key="3">
    <source>
        <dbReference type="ARBA" id="ARBA00022643"/>
    </source>
</evidence>
<comment type="similarity">
    <text evidence="1">Belongs to the SsuE family.</text>
</comment>
<dbReference type="InterPro" id="IPR029039">
    <property type="entry name" value="Flavoprotein-like_sf"/>
</dbReference>